<sequence>MATLLMSIIDVYDRAIVDYHIGLSCESQHAAKVLQRALWKRRLFESHNLPVIRTDNGPQFISHVFEGAVSI</sequence>
<gene>
    <name evidence="1" type="ORF">K1I37_00345</name>
</gene>
<dbReference type="STRING" id="1356854.N007_06390"/>
<dbReference type="InterPro" id="IPR036397">
    <property type="entry name" value="RNaseH_sf"/>
</dbReference>
<dbReference type="InterPro" id="IPR012337">
    <property type="entry name" value="RNaseH-like_sf"/>
</dbReference>
<keyword evidence="2" id="KW-1185">Reference proteome</keyword>
<dbReference type="SUPFAM" id="SSF53098">
    <property type="entry name" value="Ribonuclease H-like"/>
    <property type="match status" value="1"/>
</dbReference>
<accession>A0A9E6ZRE9</accession>
<dbReference type="RefSeq" id="WP_021296318.1">
    <property type="nucleotide sequence ID" value="NZ_AURB01000127.1"/>
</dbReference>
<accession>T0BTE4</accession>
<dbReference type="Gene3D" id="3.30.420.10">
    <property type="entry name" value="Ribonuclease H-like superfamily/Ribonuclease H"/>
    <property type="match status" value="1"/>
</dbReference>
<evidence type="ECO:0000313" key="2">
    <source>
        <dbReference type="Proteomes" id="UP000829401"/>
    </source>
</evidence>
<dbReference type="Proteomes" id="UP000829401">
    <property type="component" value="Chromosome"/>
</dbReference>
<dbReference type="eggNOG" id="COG2801">
    <property type="taxonomic scope" value="Bacteria"/>
</dbReference>
<organism evidence="1 2">
    <name type="scientific">Alicyclobacillus acidoterrestris (strain ATCC 49025 / DSM 3922 / CIP 106132 / NCIMB 13137 / GD3B)</name>
    <dbReference type="NCBI Taxonomy" id="1356854"/>
    <lineage>
        <taxon>Bacteria</taxon>
        <taxon>Bacillati</taxon>
        <taxon>Bacillota</taxon>
        <taxon>Bacilli</taxon>
        <taxon>Bacillales</taxon>
        <taxon>Alicyclobacillaceae</taxon>
        <taxon>Alicyclobacillus</taxon>
    </lineage>
</organism>
<protein>
    <submittedName>
        <fullName evidence="1">IS3 family transposase</fullName>
    </submittedName>
</protein>
<dbReference type="OrthoDB" id="9781005at2"/>
<name>T0BTE4_ALIAG</name>
<evidence type="ECO:0000313" key="1">
    <source>
        <dbReference type="EMBL" id="UNO49055.1"/>
    </source>
</evidence>
<reference evidence="2" key="1">
    <citation type="journal article" date="2022" name="G3 (Bethesda)">
        <title>Unveiling the complete genome sequence of Alicyclobacillus acidoterrestris DSM 3922T, a taint-producing strain.</title>
        <authorList>
            <person name="Leonardo I.C."/>
            <person name="Barreto Crespo M.T."/>
            <person name="Gaspar F.B."/>
        </authorList>
    </citation>
    <scope>NUCLEOTIDE SEQUENCE [LARGE SCALE GENOMIC DNA]</scope>
    <source>
        <strain evidence="2">DSM 3922</strain>
    </source>
</reference>
<dbReference type="EMBL" id="CP080467">
    <property type="protein sequence ID" value="UNO49055.1"/>
    <property type="molecule type" value="Genomic_DNA"/>
</dbReference>
<dbReference type="AlphaFoldDB" id="T0BTE4"/>
<dbReference type="KEGG" id="aaco:K1I37_00345"/>
<proteinExistence type="predicted"/>
<dbReference type="GO" id="GO:0003676">
    <property type="term" value="F:nucleic acid binding"/>
    <property type="evidence" value="ECO:0007669"/>
    <property type="project" value="InterPro"/>
</dbReference>